<feature type="region of interest" description="Disordered" evidence="1">
    <location>
        <begin position="184"/>
        <end position="243"/>
    </location>
</feature>
<keyword evidence="2" id="KW-0472">Membrane</keyword>
<dbReference type="KEGG" id="byl:A4V09_21865"/>
<protein>
    <submittedName>
        <fullName evidence="3">Uncharacterized protein</fullName>
    </submittedName>
</protein>
<accession>A0A1C7IEZ7</accession>
<dbReference type="Proteomes" id="UP000092574">
    <property type="component" value="Chromosome"/>
</dbReference>
<sequence>MHLFYYGTWLMGLLSLFSVLAIYGSNRRVIRDMKNIPAVKDKWLQQFLLEYQRNVKDDSAIHNPAVYLTRRMRGRKIGPITLRQMKGVSWYTFVLSFLAAGAGALWLRRTGLERISFPVITRDFPAMGLLVGSAAVMGIVLLLIRMVISMGFQEEVIETNLLDYMENQKGDSQKVIQIEPVRQNSNSKAARAAKAGKTGRRARAKAKEQEQIQQEQRLKAQKERAMPDRRGQDKDTRAEKVEERIREAAATDERYSHLLNKEEEAIVKDVIKEFLT</sequence>
<dbReference type="AlphaFoldDB" id="A0A1C7IEZ7"/>
<keyword evidence="2" id="KW-1133">Transmembrane helix</keyword>
<feature type="transmembrane region" description="Helical" evidence="2">
    <location>
        <begin position="127"/>
        <end position="148"/>
    </location>
</feature>
<feature type="compositionally biased region" description="Basic and acidic residues" evidence="1">
    <location>
        <begin position="205"/>
        <end position="243"/>
    </location>
</feature>
<feature type="transmembrane region" description="Helical" evidence="2">
    <location>
        <begin position="6"/>
        <end position="24"/>
    </location>
</feature>
<feature type="transmembrane region" description="Helical" evidence="2">
    <location>
        <begin position="88"/>
        <end position="107"/>
    </location>
</feature>
<evidence type="ECO:0000256" key="1">
    <source>
        <dbReference type="SAM" id="MobiDB-lite"/>
    </source>
</evidence>
<reference evidence="3" key="1">
    <citation type="submission" date="2017-04" db="EMBL/GenBank/DDBJ databases">
        <title>Complete Genome Sequences of Twelve Strains of a Stable Defined Moderately Diverse Mouse Microbiota 2 (sDMDMm2).</title>
        <authorList>
            <person name="Uchimura Y."/>
            <person name="Wyss M."/>
            <person name="Brugiroux S."/>
            <person name="Limenitakis J.P."/>
            <person name="Stecher B."/>
            <person name="McCoy K.D."/>
            <person name="Macpherson A.J."/>
        </authorList>
    </citation>
    <scope>NUCLEOTIDE SEQUENCE</scope>
    <source>
        <strain evidence="3">YL58</strain>
    </source>
</reference>
<evidence type="ECO:0000313" key="3">
    <source>
        <dbReference type="EMBL" id="ANU78155.1"/>
    </source>
</evidence>
<keyword evidence="2" id="KW-0812">Transmembrane</keyword>
<evidence type="ECO:0000256" key="2">
    <source>
        <dbReference type="SAM" id="Phobius"/>
    </source>
</evidence>
<dbReference type="STRING" id="1796616.A4V09_21865"/>
<organism evidence="3 4">
    <name type="scientific">Blautia pseudococcoides</name>
    <dbReference type="NCBI Taxonomy" id="1796616"/>
    <lineage>
        <taxon>Bacteria</taxon>
        <taxon>Bacillati</taxon>
        <taxon>Bacillota</taxon>
        <taxon>Clostridia</taxon>
        <taxon>Lachnospirales</taxon>
        <taxon>Lachnospiraceae</taxon>
        <taxon>Blautia</taxon>
    </lineage>
</organism>
<dbReference type="OrthoDB" id="1971011at2"/>
<dbReference type="EMBL" id="CP015405">
    <property type="protein sequence ID" value="ANU78155.1"/>
    <property type="molecule type" value="Genomic_DNA"/>
</dbReference>
<keyword evidence="4" id="KW-1185">Reference proteome</keyword>
<dbReference type="RefSeq" id="WP_065544242.1">
    <property type="nucleotide sequence ID" value="NZ_CP015405.2"/>
</dbReference>
<proteinExistence type="predicted"/>
<evidence type="ECO:0000313" key="4">
    <source>
        <dbReference type="Proteomes" id="UP000092574"/>
    </source>
</evidence>
<gene>
    <name evidence="3" type="ORF">A4V09_21865</name>
</gene>
<name>A0A1C7IEZ7_9FIRM</name>